<comment type="caution">
    <text evidence="1">The sequence shown here is derived from an EMBL/GenBank/DDBJ whole genome shotgun (WGS) entry which is preliminary data.</text>
</comment>
<name>A0ABV3U1V9_9GAMM</name>
<protein>
    <submittedName>
        <fullName evidence="1">Uncharacterized protein</fullName>
    </submittedName>
</protein>
<dbReference type="Proteomes" id="UP001557485">
    <property type="component" value="Unassembled WGS sequence"/>
</dbReference>
<sequence>MFSDYFEAWEVKSEYSKEYVSLWKGWLGQENLHKLDEVTESEWCRFNVLLRSLASDFALEVANCEKQSLTKISDIETVLSSYNQSMDKEPSAFTKFIIPELECVISEEWDYTYIIWHKNNGAVEALSPYIKAASLEHFND</sequence>
<evidence type="ECO:0000313" key="1">
    <source>
        <dbReference type="EMBL" id="MEX1667802.1"/>
    </source>
</evidence>
<gene>
    <name evidence="1" type="ORF">AB4876_02710</name>
</gene>
<evidence type="ECO:0000313" key="2">
    <source>
        <dbReference type="Proteomes" id="UP001557485"/>
    </source>
</evidence>
<proteinExistence type="predicted"/>
<dbReference type="RefSeq" id="WP_368380103.1">
    <property type="nucleotide sequence ID" value="NZ_JBFRYA010000001.1"/>
</dbReference>
<organism evidence="1 2">
    <name type="scientific">Zhongshania guokunii</name>
    <dbReference type="NCBI Taxonomy" id="641783"/>
    <lineage>
        <taxon>Bacteria</taxon>
        <taxon>Pseudomonadati</taxon>
        <taxon>Pseudomonadota</taxon>
        <taxon>Gammaproteobacteria</taxon>
        <taxon>Cellvibrionales</taxon>
        <taxon>Spongiibacteraceae</taxon>
        <taxon>Zhongshania</taxon>
    </lineage>
</organism>
<reference evidence="1 2" key="1">
    <citation type="journal article" date="2011" name="Int. J. Syst. Evol. Microbiol.">
        <title>Zhongshania antarctica gen. nov., sp. nov. and Zhongshania guokunii sp. nov., gammaproteobacteria respectively isolated from coastal attached (fast) ice and surface seawater of the Antarctic.</title>
        <authorList>
            <person name="Li H.J."/>
            <person name="Zhang X.Y."/>
            <person name="Chen C.X."/>
            <person name="Zhang Y.J."/>
            <person name="Gao Z.M."/>
            <person name="Yu Y."/>
            <person name="Chen X.L."/>
            <person name="Chen B."/>
            <person name="Zhang Y.Z."/>
        </authorList>
    </citation>
    <scope>NUCLEOTIDE SEQUENCE [LARGE SCALE GENOMIC DNA]</scope>
    <source>
        <strain evidence="1 2">ZS6-22T</strain>
    </source>
</reference>
<accession>A0ABV3U1V9</accession>
<dbReference type="EMBL" id="JBFRYA010000001">
    <property type="protein sequence ID" value="MEX1667802.1"/>
    <property type="molecule type" value="Genomic_DNA"/>
</dbReference>
<keyword evidence="2" id="KW-1185">Reference proteome</keyword>